<evidence type="ECO:0000313" key="1">
    <source>
        <dbReference type="EMBL" id="OGL53063.1"/>
    </source>
</evidence>
<dbReference type="STRING" id="1817883.A3G31_09175"/>
<gene>
    <name evidence="1" type="ORF">A3G31_09175</name>
</gene>
<comment type="caution">
    <text evidence="1">The sequence shown here is derived from an EMBL/GenBank/DDBJ whole genome shotgun (WGS) entry which is preliminary data.</text>
</comment>
<proteinExistence type="predicted"/>
<evidence type="ECO:0000313" key="2">
    <source>
        <dbReference type="Proteomes" id="UP000178082"/>
    </source>
</evidence>
<accession>A0A1F7SGY8</accession>
<protein>
    <submittedName>
        <fullName evidence="1">Uncharacterized protein</fullName>
    </submittedName>
</protein>
<reference evidence="1 2" key="1">
    <citation type="journal article" date="2016" name="Nat. Commun.">
        <title>Thousands of microbial genomes shed light on interconnected biogeochemical processes in an aquifer system.</title>
        <authorList>
            <person name="Anantharaman K."/>
            <person name="Brown C.T."/>
            <person name="Hug L.A."/>
            <person name="Sharon I."/>
            <person name="Castelle C.J."/>
            <person name="Probst A.J."/>
            <person name="Thomas B.C."/>
            <person name="Singh A."/>
            <person name="Wilkins M.J."/>
            <person name="Karaoz U."/>
            <person name="Brodie E.L."/>
            <person name="Williams K.H."/>
            <person name="Hubbard S.S."/>
            <person name="Banfield J.F."/>
        </authorList>
    </citation>
    <scope>NUCLEOTIDE SEQUENCE [LARGE SCALE GENOMIC DNA]</scope>
</reference>
<dbReference type="AlphaFoldDB" id="A0A1F7SGY8"/>
<dbReference type="EMBL" id="MGDI01000028">
    <property type="protein sequence ID" value="OGL53063.1"/>
    <property type="molecule type" value="Genomic_DNA"/>
</dbReference>
<sequence length="71" mass="7991">MKIKNKETIEAIIERTIAIPPSKGIGLSCTVMWFGFLTILNLKETSLIKGVAIRQKMIEEAKIYILNNSIL</sequence>
<name>A0A1F7SGY8_9BACT</name>
<dbReference type="Proteomes" id="UP000178082">
    <property type="component" value="Unassembled WGS sequence"/>
</dbReference>
<organism evidence="1 2">
    <name type="scientific">Candidatus Schekmanbacteria bacterium RIFCSPLOWO2_12_FULL_38_15</name>
    <dbReference type="NCBI Taxonomy" id="1817883"/>
    <lineage>
        <taxon>Bacteria</taxon>
        <taxon>Candidatus Schekmaniibacteriota</taxon>
    </lineage>
</organism>